<keyword evidence="2" id="KW-1185">Reference proteome</keyword>
<proteinExistence type="predicted"/>
<dbReference type="Gene3D" id="1.10.1200.10">
    <property type="entry name" value="ACP-like"/>
    <property type="match status" value="1"/>
</dbReference>
<organism evidence="1 2">
    <name type="scientific">Nitratireductor aquimarinus</name>
    <dbReference type="NCBI Taxonomy" id="889300"/>
    <lineage>
        <taxon>Bacteria</taxon>
        <taxon>Pseudomonadati</taxon>
        <taxon>Pseudomonadota</taxon>
        <taxon>Alphaproteobacteria</taxon>
        <taxon>Hyphomicrobiales</taxon>
        <taxon>Phyllobacteriaceae</taxon>
        <taxon>Nitratireductor</taxon>
    </lineage>
</organism>
<dbReference type="InterPro" id="IPR036736">
    <property type="entry name" value="ACP-like_sf"/>
</dbReference>
<gene>
    <name evidence="1" type="ORF">R2G56_19445</name>
</gene>
<dbReference type="RefSeq" id="WP_317562318.1">
    <property type="nucleotide sequence ID" value="NZ_JAWLIP010000010.1"/>
</dbReference>
<sequence length="99" mass="10672">MSKPAHTGTAIRAELTRIIAREGEIAPERLIPEATLDTIGIASHDLVLVLMSIEETFDLYVAVDSDFADVETLDQLLGLLTSRIMEHQAQAEPAASEAG</sequence>
<evidence type="ECO:0000313" key="1">
    <source>
        <dbReference type="EMBL" id="MDV6228470.1"/>
    </source>
</evidence>
<protein>
    <recommendedName>
        <fullName evidence="3">Acyl carrier protein</fullName>
    </recommendedName>
</protein>
<comment type="caution">
    <text evidence="1">The sequence shown here is derived from an EMBL/GenBank/DDBJ whole genome shotgun (WGS) entry which is preliminary data.</text>
</comment>
<evidence type="ECO:0000313" key="2">
    <source>
        <dbReference type="Proteomes" id="UP001185659"/>
    </source>
</evidence>
<evidence type="ECO:0008006" key="3">
    <source>
        <dbReference type="Google" id="ProtNLM"/>
    </source>
</evidence>
<name>A0ABU4AQF7_9HYPH</name>
<reference evidence="1 2" key="1">
    <citation type="submission" date="2023-10" db="EMBL/GenBank/DDBJ databases">
        <authorList>
            <person name="Venkata Ramana C."/>
            <person name="Sasikala C."/>
            <person name="Dhurka M."/>
        </authorList>
    </citation>
    <scope>NUCLEOTIDE SEQUENCE [LARGE SCALE GENOMIC DNA]</scope>
    <source>
        <strain evidence="1 2">KCTC 32151</strain>
    </source>
</reference>
<dbReference type="SUPFAM" id="SSF47336">
    <property type="entry name" value="ACP-like"/>
    <property type="match status" value="1"/>
</dbReference>
<dbReference type="Proteomes" id="UP001185659">
    <property type="component" value="Unassembled WGS sequence"/>
</dbReference>
<dbReference type="EMBL" id="JAWLIP010000010">
    <property type="protein sequence ID" value="MDV6228470.1"/>
    <property type="molecule type" value="Genomic_DNA"/>
</dbReference>
<accession>A0ABU4AQF7</accession>